<dbReference type="AlphaFoldDB" id="A0AAN6Y6S0"/>
<comment type="similarity">
    <text evidence="1">Belongs to the short-chain dehydrogenases/reductases (SDR) family.</text>
</comment>
<organism evidence="4 5">
    <name type="scientific">Rhypophila decipiens</name>
    <dbReference type="NCBI Taxonomy" id="261697"/>
    <lineage>
        <taxon>Eukaryota</taxon>
        <taxon>Fungi</taxon>
        <taxon>Dikarya</taxon>
        <taxon>Ascomycota</taxon>
        <taxon>Pezizomycotina</taxon>
        <taxon>Sordariomycetes</taxon>
        <taxon>Sordariomycetidae</taxon>
        <taxon>Sordariales</taxon>
        <taxon>Naviculisporaceae</taxon>
        <taxon>Rhypophila</taxon>
    </lineage>
</organism>
<dbReference type="Gene3D" id="3.40.50.720">
    <property type="entry name" value="NAD(P)-binding Rossmann-like Domain"/>
    <property type="match status" value="1"/>
</dbReference>
<name>A0AAN6Y6S0_9PEZI</name>
<dbReference type="Pfam" id="PF00106">
    <property type="entry name" value="adh_short"/>
    <property type="match status" value="1"/>
</dbReference>
<evidence type="ECO:0000313" key="4">
    <source>
        <dbReference type="EMBL" id="KAK4212940.1"/>
    </source>
</evidence>
<keyword evidence="3" id="KW-0560">Oxidoreductase</keyword>
<dbReference type="PRINTS" id="PR00081">
    <property type="entry name" value="GDHRDH"/>
</dbReference>
<evidence type="ECO:0000256" key="1">
    <source>
        <dbReference type="ARBA" id="ARBA00006484"/>
    </source>
</evidence>
<evidence type="ECO:0000256" key="2">
    <source>
        <dbReference type="ARBA" id="ARBA00022857"/>
    </source>
</evidence>
<dbReference type="PANTHER" id="PTHR24320">
    <property type="entry name" value="RETINOL DEHYDROGENASE"/>
    <property type="match status" value="1"/>
</dbReference>
<keyword evidence="5" id="KW-1185">Reference proteome</keyword>
<dbReference type="InterPro" id="IPR036291">
    <property type="entry name" value="NAD(P)-bd_dom_sf"/>
</dbReference>
<comment type="caution">
    <text evidence="4">The sequence shown here is derived from an EMBL/GenBank/DDBJ whole genome shotgun (WGS) entry which is preliminary data.</text>
</comment>
<evidence type="ECO:0000256" key="3">
    <source>
        <dbReference type="ARBA" id="ARBA00023002"/>
    </source>
</evidence>
<accession>A0AAN6Y6S0</accession>
<reference evidence="4" key="1">
    <citation type="journal article" date="2023" name="Mol. Phylogenet. Evol.">
        <title>Genome-scale phylogeny and comparative genomics of the fungal order Sordariales.</title>
        <authorList>
            <person name="Hensen N."/>
            <person name="Bonometti L."/>
            <person name="Westerberg I."/>
            <person name="Brannstrom I.O."/>
            <person name="Guillou S."/>
            <person name="Cros-Aarteil S."/>
            <person name="Calhoun S."/>
            <person name="Haridas S."/>
            <person name="Kuo A."/>
            <person name="Mondo S."/>
            <person name="Pangilinan J."/>
            <person name="Riley R."/>
            <person name="LaButti K."/>
            <person name="Andreopoulos B."/>
            <person name="Lipzen A."/>
            <person name="Chen C."/>
            <person name="Yan M."/>
            <person name="Daum C."/>
            <person name="Ng V."/>
            <person name="Clum A."/>
            <person name="Steindorff A."/>
            <person name="Ohm R.A."/>
            <person name="Martin F."/>
            <person name="Silar P."/>
            <person name="Natvig D.O."/>
            <person name="Lalanne C."/>
            <person name="Gautier V."/>
            <person name="Ament-Velasquez S.L."/>
            <person name="Kruys A."/>
            <person name="Hutchinson M.I."/>
            <person name="Powell A.J."/>
            <person name="Barry K."/>
            <person name="Miller A.N."/>
            <person name="Grigoriev I.V."/>
            <person name="Debuchy R."/>
            <person name="Gladieux P."/>
            <person name="Hiltunen Thoren M."/>
            <person name="Johannesson H."/>
        </authorList>
    </citation>
    <scope>NUCLEOTIDE SEQUENCE</scope>
    <source>
        <strain evidence="4">PSN293</strain>
    </source>
</reference>
<dbReference type="Proteomes" id="UP001301769">
    <property type="component" value="Unassembled WGS sequence"/>
</dbReference>
<dbReference type="EMBL" id="MU858118">
    <property type="protein sequence ID" value="KAK4212940.1"/>
    <property type="molecule type" value="Genomic_DNA"/>
</dbReference>
<dbReference type="InterPro" id="IPR002347">
    <property type="entry name" value="SDR_fam"/>
</dbReference>
<protein>
    <recommendedName>
        <fullName evidence="6">Short-chain dehydrogenase</fullName>
    </recommendedName>
</protein>
<dbReference type="GO" id="GO:0016491">
    <property type="term" value="F:oxidoreductase activity"/>
    <property type="evidence" value="ECO:0007669"/>
    <property type="project" value="UniProtKB-KW"/>
</dbReference>
<keyword evidence="2" id="KW-0521">NADP</keyword>
<evidence type="ECO:0008006" key="6">
    <source>
        <dbReference type="Google" id="ProtNLM"/>
    </source>
</evidence>
<dbReference type="SUPFAM" id="SSF51735">
    <property type="entry name" value="NAD(P)-binding Rossmann-fold domains"/>
    <property type="match status" value="1"/>
</dbReference>
<sequence>MLRTQLSQFFPLKPTFSEADFPVQDDKVFIVTGGSSGIGLELCKTLYQKNGRVYIAGRSEPKARQAIQTIRDATPTGSGSSGTLDFLPLDLADLDSIKSAVDEFKTKESRIHVLWNNAGVSQPPLGSLSKQGIELQLATNCLGPFLFTRLLMPLLLNSTATTTTTTATTTTNDASSPARVIWTSSQMMELSAPKDGILMSEVRSPPKNNTTRNYVNSKTGNLFLATEFARRQSVVVSVALNPGAASTNLFRHTPMTKYLAWPLLHAARLAALTQLYAGLSGDITVEKNGCYIVPWGRISDGLRKDLVDATKLAEDGGTGKAAEFWDWCLDMTREFE</sequence>
<reference evidence="4" key="2">
    <citation type="submission" date="2023-05" db="EMBL/GenBank/DDBJ databases">
        <authorList>
            <consortium name="Lawrence Berkeley National Laboratory"/>
            <person name="Steindorff A."/>
            <person name="Hensen N."/>
            <person name="Bonometti L."/>
            <person name="Westerberg I."/>
            <person name="Brannstrom I.O."/>
            <person name="Guillou S."/>
            <person name="Cros-Aarteil S."/>
            <person name="Calhoun S."/>
            <person name="Haridas S."/>
            <person name="Kuo A."/>
            <person name="Mondo S."/>
            <person name="Pangilinan J."/>
            <person name="Riley R."/>
            <person name="Labutti K."/>
            <person name="Andreopoulos B."/>
            <person name="Lipzen A."/>
            <person name="Chen C."/>
            <person name="Yanf M."/>
            <person name="Daum C."/>
            <person name="Ng V."/>
            <person name="Clum A."/>
            <person name="Ohm R."/>
            <person name="Martin F."/>
            <person name="Silar P."/>
            <person name="Natvig D."/>
            <person name="Lalanne C."/>
            <person name="Gautier V."/>
            <person name="Ament-Velasquez S.L."/>
            <person name="Kruys A."/>
            <person name="Hutchinson M.I."/>
            <person name="Powell A.J."/>
            <person name="Barry K."/>
            <person name="Miller A.N."/>
            <person name="Grigoriev I.V."/>
            <person name="Debuchy R."/>
            <person name="Gladieux P."/>
            <person name="Thoren M.H."/>
            <person name="Johannesson H."/>
        </authorList>
    </citation>
    <scope>NUCLEOTIDE SEQUENCE</scope>
    <source>
        <strain evidence="4">PSN293</strain>
    </source>
</reference>
<gene>
    <name evidence="4" type="ORF">QBC37DRAFT_184037</name>
</gene>
<evidence type="ECO:0000313" key="5">
    <source>
        <dbReference type="Proteomes" id="UP001301769"/>
    </source>
</evidence>
<dbReference type="PANTHER" id="PTHR24320:SF236">
    <property type="entry name" value="SHORT-CHAIN DEHYDROGENASE-RELATED"/>
    <property type="match status" value="1"/>
</dbReference>
<proteinExistence type="inferred from homology"/>